<evidence type="ECO:0000256" key="1">
    <source>
        <dbReference type="SAM" id="MobiDB-lite"/>
    </source>
</evidence>
<evidence type="ECO:0000313" key="3">
    <source>
        <dbReference type="Proteomes" id="UP000694888"/>
    </source>
</evidence>
<feature type="region of interest" description="Disordered" evidence="1">
    <location>
        <begin position="206"/>
        <end position="322"/>
    </location>
</feature>
<protein>
    <submittedName>
        <fullName evidence="4">Suppressor protein SRP40</fullName>
    </submittedName>
</protein>
<feature type="compositionally biased region" description="Acidic residues" evidence="1">
    <location>
        <begin position="261"/>
        <end position="273"/>
    </location>
</feature>
<keyword evidence="2" id="KW-0732">Signal</keyword>
<accession>A0ABM0JP82</accession>
<feature type="signal peptide" evidence="2">
    <location>
        <begin position="1"/>
        <end position="29"/>
    </location>
</feature>
<feature type="region of interest" description="Disordered" evidence="1">
    <location>
        <begin position="72"/>
        <end position="135"/>
    </location>
</feature>
<feature type="chain" id="PRO_5047354079" evidence="2">
    <location>
        <begin position="30"/>
        <end position="404"/>
    </location>
</feature>
<sequence>MGNKTPMTSVTFLVVALVVMTTALDLTRAHPTPGPTKAPDSTASSADPRGRGTVSSDMRSKVDVRLVAIAQLSHPGPRQQPSARPMTSDVTAVSRRKDSPISRLLSALNGGHASSIKRHDANPRPPTHNPATTTATTDSHAHHLTVTQAHQQLRHQGAVKSTRATTPSPSARSSLSPARARLLSAIRRKLLRLHLTNDQMKQILRKTKHLDSREDDKDSRELGHENASDDDDDNSDDESDEGDASHDDDDAGRVSNHSDSDSEGDDDDDDDDDAGRVSNHSDSDSDEEDHHDDDDDDYDSHARDHRDDESAEDDDDDDDRPEASFRSILLSGSLSDDEHQFMVHIETMSTHQLRLLLDQMNDMQQRRRLSHHSNDDDDDDKRTTTTAVPVAHDLSMGAICCNFG</sequence>
<feature type="compositionally biased region" description="Low complexity" evidence="1">
    <location>
        <begin position="161"/>
        <end position="177"/>
    </location>
</feature>
<feature type="compositionally biased region" description="Basic and acidic residues" evidence="1">
    <location>
        <begin position="209"/>
        <end position="227"/>
    </location>
</feature>
<gene>
    <name evidence="4" type="primary">LOC101854169</name>
</gene>
<organism evidence="3 4">
    <name type="scientific">Aplysia californica</name>
    <name type="common">California sea hare</name>
    <dbReference type="NCBI Taxonomy" id="6500"/>
    <lineage>
        <taxon>Eukaryota</taxon>
        <taxon>Metazoa</taxon>
        <taxon>Spiralia</taxon>
        <taxon>Lophotrochozoa</taxon>
        <taxon>Mollusca</taxon>
        <taxon>Gastropoda</taxon>
        <taxon>Heterobranchia</taxon>
        <taxon>Euthyneura</taxon>
        <taxon>Tectipleura</taxon>
        <taxon>Aplysiida</taxon>
        <taxon>Aplysioidea</taxon>
        <taxon>Aplysiidae</taxon>
        <taxon>Aplysia</taxon>
    </lineage>
</organism>
<feature type="compositionally biased region" description="Acidic residues" evidence="1">
    <location>
        <begin position="284"/>
        <end position="298"/>
    </location>
</feature>
<feature type="compositionally biased region" description="Basic and acidic residues" evidence="1">
    <location>
        <begin position="299"/>
        <end position="308"/>
    </location>
</feature>
<proteinExistence type="predicted"/>
<feature type="region of interest" description="Disordered" evidence="1">
    <location>
        <begin position="27"/>
        <end position="60"/>
    </location>
</feature>
<feature type="compositionally biased region" description="Acidic residues" evidence="1">
    <location>
        <begin position="309"/>
        <end position="320"/>
    </location>
</feature>
<keyword evidence="3" id="KW-1185">Reference proteome</keyword>
<evidence type="ECO:0000313" key="4">
    <source>
        <dbReference type="RefSeq" id="XP_005098308.1"/>
    </source>
</evidence>
<feature type="region of interest" description="Disordered" evidence="1">
    <location>
        <begin position="149"/>
        <end position="177"/>
    </location>
</feature>
<name>A0ABM0JP82_APLCA</name>
<evidence type="ECO:0000256" key="2">
    <source>
        <dbReference type="SAM" id="SignalP"/>
    </source>
</evidence>
<dbReference type="GeneID" id="101854169"/>
<dbReference type="Proteomes" id="UP000694888">
    <property type="component" value="Unplaced"/>
</dbReference>
<dbReference type="RefSeq" id="XP_005098308.1">
    <property type="nucleotide sequence ID" value="XM_005098251.3"/>
</dbReference>
<reference evidence="4" key="1">
    <citation type="submission" date="2025-08" db="UniProtKB">
        <authorList>
            <consortium name="RefSeq"/>
        </authorList>
    </citation>
    <scope>IDENTIFICATION</scope>
</reference>
<feature type="compositionally biased region" description="Acidic residues" evidence="1">
    <location>
        <begin position="228"/>
        <end position="250"/>
    </location>
</feature>